<name>A0A4C1WC24_EUMVA</name>
<dbReference type="Proteomes" id="UP000299102">
    <property type="component" value="Unassembled WGS sequence"/>
</dbReference>
<organism evidence="1 2">
    <name type="scientific">Eumeta variegata</name>
    <name type="common">Bagworm moth</name>
    <name type="synonym">Eumeta japonica</name>
    <dbReference type="NCBI Taxonomy" id="151549"/>
    <lineage>
        <taxon>Eukaryota</taxon>
        <taxon>Metazoa</taxon>
        <taxon>Ecdysozoa</taxon>
        <taxon>Arthropoda</taxon>
        <taxon>Hexapoda</taxon>
        <taxon>Insecta</taxon>
        <taxon>Pterygota</taxon>
        <taxon>Neoptera</taxon>
        <taxon>Endopterygota</taxon>
        <taxon>Lepidoptera</taxon>
        <taxon>Glossata</taxon>
        <taxon>Ditrysia</taxon>
        <taxon>Tineoidea</taxon>
        <taxon>Psychidae</taxon>
        <taxon>Oiketicinae</taxon>
        <taxon>Eumeta</taxon>
    </lineage>
</organism>
<evidence type="ECO:0000313" key="2">
    <source>
        <dbReference type="Proteomes" id="UP000299102"/>
    </source>
</evidence>
<comment type="caution">
    <text evidence="1">The sequence shown here is derived from an EMBL/GenBank/DDBJ whole genome shotgun (WGS) entry which is preliminary data.</text>
</comment>
<dbReference type="OrthoDB" id="10024839at2759"/>
<sequence>MLPYGGAIYTLHFPITLPLRQVRCGAARTECVYFQRTHYPVAPGARAAEFAIKTSFGLQYVRFARSVAFWTSLFWRALGRSLTLCRPSGRLPSAHARENSSAVSSKPKRRTYLLKRKALTTGFFDQTRGKDEKASSRADNLPLNQRAVGVYQYDIRSRLVGSGAVCGGGRGADHLTGPGDAV</sequence>
<accession>A0A4C1WC24</accession>
<protein>
    <submittedName>
        <fullName evidence="1">Uncharacterized protein</fullName>
    </submittedName>
</protein>
<dbReference type="EMBL" id="BGZK01000515">
    <property type="protein sequence ID" value="GBP48032.1"/>
    <property type="molecule type" value="Genomic_DNA"/>
</dbReference>
<dbReference type="AlphaFoldDB" id="A0A4C1WC24"/>
<reference evidence="1 2" key="1">
    <citation type="journal article" date="2019" name="Commun. Biol.">
        <title>The bagworm genome reveals a unique fibroin gene that provides high tensile strength.</title>
        <authorList>
            <person name="Kono N."/>
            <person name="Nakamura H."/>
            <person name="Ohtoshi R."/>
            <person name="Tomita M."/>
            <person name="Numata K."/>
            <person name="Arakawa K."/>
        </authorList>
    </citation>
    <scope>NUCLEOTIDE SEQUENCE [LARGE SCALE GENOMIC DNA]</scope>
</reference>
<evidence type="ECO:0000313" key="1">
    <source>
        <dbReference type="EMBL" id="GBP48032.1"/>
    </source>
</evidence>
<keyword evidence="2" id="KW-1185">Reference proteome</keyword>
<gene>
    <name evidence="1" type="ORF">EVAR_83735_1</name>
</gene>
<proteinExistence type="predicted"/>